<sequence length="5027" mass="552920">MTKDVTLIESPAPQALRKLPGGQGHPPFSLVSAAYHGAKVPHQPFNAFVHLAANAVPGLDAFWVEYFRDLSSNQFPTLPSPDYLVQPSVKVPLTIPIQPGDGVGASVISTRLQLSWALLLSLYTESNDVVFGMASGGRMAPLVGIKDITRPTTTCYPLRVQLNPTSTVGDTLMEMQAVAVQTVPFEHAGIKRIQQVSPDAERACAFQTLLCIDREDEDYPQIFSQDAVVTDTRASNQCALTITFKRYWNSIEVGAVIDPQMISNIDAQRMLQQLRHIYQQTGSSTTRLDELDLICPEDMSKLQDWNGRLPLFHERCMHEVIETQSQSRPDAPAVWAWDGGFSYRELDDHASLLAGALIRRGVGPNVVVPLYFEKTRWTTVAILGVLKAGGAVLMLDPAHPLDRLRGMCRDASSSLILASPELDAPAKKLGLQVLLLGDNEADWCKDGQLSALPAACPENPLYVAFTSGSTGKPKGVVISHRAFCTNAAMNCAKVGLTCDSRVLQFTSHCFDMCLLDHLWTLSVGGCLCIPSKEDGLFQLSGVIADFRATWINLTPSMARTLKPDQIPLLETLALAGEPMTAADVAMWSRSVRLVNMYGPAECAAIATVQEKVHEQAGVNNIGSASSAVTWLVSPSNIGHLMPIGTTGEILIEGALVGEGYLDRPDATAAAFAQPPRWLQGFRPIPGRLYRTGDLARYAADGSLVYIGRKDTQVKLRGQRIELEEVEHHAQRAFTETQQVVAEVITPQAEARGPILLVFVLRQPNSLSPSSPELFPASDAAFCEASTSAASSLKAQLPSYMVPAAFIPLGYVPLSPTGKLNRRLLRKQACLLTQDQIYYHSASAPNRRAPASTPQLAVQQLFAQVLRMPVDHIGLDDDFFCLGGDSMLAIKLVSAANESGYWLSGGDIFANPRLQDLAEKLRPSHDRRALEISPFALLPAHVSREDIMLSIAPAVGMSQDKIQDIYPCSPMQEGLMALSSTSPGAYIETFHYRLHEDVDVDRFRRAFRSVIRNNPILRTRITSFRDRMFQVVLEEDVPLAFPQVASPSGAMRLNDRLLSATMGTDPSCFTLTMHHSIYDGQSIPILWRQLVAAYNGTTLQPSRFNQFIKYVVDAPGWQDYWRSQFDNQEASIFPPLPDATHLPSPKLSGSYDMHDLPTATAGYTLSTALRLAWAMVLSQYTVSNDVIFGTLVDGRRAPFPGVEGVSGPTLTSYPLRVQLEQNASIESALAMVQDRVASAFPYEHAGLQNIRRLSKDAARACDFQCQLGIQPQLEAVEAPLAALQEDQSLDYKAFSSYALVVVCHPRRVEGHQHVKIATSYDTAVVGSDTVARIMHLFEHILRYILLHPQDKTSQVPTASPADWDQLTLWNQRLPQSVDCCLHHIALQASQTNPCSLAVSAWDGDLDYATLASLSSQLAHVLQTKGVRTGHIVPVCFEKSKWAIVAMLGVLSAGAAVTAIDPKHPQERVSQILAQVDPPVIIASELTAAGLPQTVTPVLTVPSLGLCGDRDNAPSKWPFPPQPPVSPNDLAFVIFTSGSTGQPKGILLEHRNLCTSIRAHSGALHVDQPVRGLHFASYAFDASIYEIFSVLSNGGCVCIPSESQRLNGLEKFIQERKIDWAVFSPSTVRILQPDRVPSLHTVVLGGESLPFDIATLWGPRLTLINGYGPAEATICAAGPVSGRAWKSGTIGPVVGAAGWVVRPSNSDHLVPLGVVGELLIEGPVVTRGYLNAVPGGFIEPPEWLIQFRQGEPGRVYLTGDLVRYTEDGSICFVGRKDSQVKLRGQRIELQEVEYAVHCCYPEAKVAVEFVTTPVPVVVAFIEENTGEDTDPMDSVIYPATPPFQSLCQSAMIQLERSLPTYMVPSAIVPVSRLPMTTGGKLDRKWLRMAVASWTQEELGAYCGNGISAHREASGSVELILHQVWADVLNQDPQHFGVDDSFFRLGGDSISAMQIVSLAHRAGVKMTVEQILRCKTISLLSAGAESITAVLQDRNDPETTNVPFALSPIQRLFFERVTAVNHFNQSVVLEIPQLVSEEAFEDGIRTLVEQHSMLRARFTQVDITPPTWVQTVSDHIDGSYVYRKHDTVSVEKARGIQQVSQKSLNIQEGPLLAVDAMTMADGTRVVSFVAHHLIVDTVSWNILLSDLDEIVTRGTLSSGPSVPFSLWLPALTEQTREIEDAAVDSDCAQFSQALDFWELRGSSNHVGDTQESGICLPTDATALLCGRANDALSTRPVELIHAALLYSFGRVFSDRPLPIIWSESHGREPMDSGLDLTRTVGWFTEIWPAWVEDDQRALRLVEYVTRVKDARRETEQRCKGHYLARSYASLPDGFEILFNFNGSTHSQSTARPSMQRVSLDGSLLADMDERASRFAVFDILAEVVDSRLDIRIVFNRKMRHSHAVIDWLHGCQQSLLELASLLASTPKAITRTDFPLLRLSDEQTARFQGLIQTSFSSANLDVTDAYPCSAIQRGMLLSQAKSPKDYMNRVRWRVQHRGPDRVDVSRLVRAWQQEVDRHPVLRSVFMPSCRNDGSTDQVVLEQYAGPVEVIQCSIEDPVQVLAGLEGSALPEMRPPHRLTVCEADDGRVGCFLEISHVIVDGLSGQIILRDLKHAYDRGRLSPSDSVYHDYIAHIQRQQSDLAREYWRQYTDQMQACFFPRLSRLPSQKNGNGAIQRTLPESILMKAFCQRSDTTVALVCQLAWGLVLRAYTGSSDVCCGYLTSGRDVPIPRIHDAVGPFINILLRRMRLHPDKTLLSLLQQLQAEYTESLEHQYHSLADILHEKGQGSQRGLFNSSMSVQRELGGYAADEASLQFLPSEGEWPTEYDLSLGVSIREAEIAIDFRYREGILTEDQPRYILDAFCEATRAIVETPTLTVAKTCLLAGPSNALVTKWNERALPRSLLPPSRTVTDLIQERCLSQPAAPAVCAWDGNFTYTELDSLSGRLAAVLVLEGAGPEVFVPVCFEKSRWTVIAMLAVMKAGAAFILMDPSLPAARLQGICTAARASLLLSSEAQESLTNEFGPKVLSIGDRWQPWKDMEGLPHRHEKSALPENALYAVFTSGSTGMPKGAVIEHRHYVSQALDGIAAFRLGPGSRTLQFSAYTWDVSIKDHLHAMISGSCLCIPSDIERQHNLAEAVARMQANFADITPSVARTMNIKDFPTMQTLLIGGERVSHEDMQAWQSCNVGVAWGPAECTPTSTFGWISCETAPSGGIGFPIRCQIWITDPDNHEILLPVGAVGEIILAGPNVGRGYLNEPEKTDAVFIEPPSWLKQRYGDSAYRAYKTGDLAQYLDDGQLIFIRRKDSQVKVRGQRIELGEIEIQLHQYGPDFSQAVVGLIQLDGAPRPHLVAFLYGSSTSSADSLDGSTIFSRPVKLLYSRFEQLCADLRKVLPSYMIPDVFIPLRCIPLTANGKLDQRIIYQEAESLSLDQMLEYTAALESKVHPSTVAEHMIVEAVANVLKLPLDRVGVNDSFFRLGGDSLFAMQLVAKAQEAGYHMSMANIFSSRQLQDLAVSAQPNSTVELNGVLPPFSLLGADVDLQMIFDEAATTCNIPEDFIEDIYPATALQEGLMVLSTKYTGHHVNQTMYELAADVDVSRFTDAWDSVVARNPILRTRLVQSTRDGMYQVVIRHLNRFHHYEHLDAYEEHRTTLSWTLGAPLVDLSIIQLATQAKLGLAVHHSVYDGVTMALIWEQVQAAYNGTSVPSLPFNRMIAYNKMNEDSTVSFWRSQFTDLQAAVFPALPSPRYVPVPRSSFQHSLSKVSAAKSAFTETTMVQLAWAIIQATYTGSDDVIFGTTVNGRNAPLPGIQQIVGPTIATVPIRVQLDQTQTVQASLAAIQEQSVAMISFEQLGLQRIRELGSDCAKGCDFQCHLGVQPPSTGAYPDLIASETSIHQDYSAFTNYCLSVIYQLGGDDADYVEVVHDDEVLPRAAAQRLIHQFEHVLNQIRTRPELQLNQLDLVCQWDQSQLYDWNKTLPTADSALLHDRVLAHAVYRPNLPAIDAWDGILSYQEIDLLSLGLAQRLTALGITRGSIVALCMDRSKWVTVSMLAILRAGAACAPLDPSTPPGRIEEILSRTSAAVILASSSTQARFPATKAVVMTIPDHHEHCPKQRLANADSLDPGFIIFTSGSTGSPKGILMDHSALCTSIRDHTRSLGVGPNTRGLHFASYASDASIYEIFSVLVNGGCVCIPSEADRMNNLAGFINESHVNWAVFTPSVLNTVLTPDQVPQLKTITLGGEAVTQDVVDIWAHRVNLINGYGPAETTICAAGPVPLRGWITGTIGNVTGGVGWIVDMSDSSRLAPIGAVGELLMEGAVVTRGYLDDAKRTADAYISPPAWISRFRQPAEVGRFYKTGDLMQYTEDGAIRFCGRKDYQVKLHGQRIELAEVEYHTAWCFPDRQEIVAEIVYRDNNPEDPALVAFLSRPAEGPCREHLSGLFLPSDTGFDAVVTTAIKELRQRVPRYLIPSVFLQVATMPRTGSGKIDRRLLRETAATRILDSQSTYRSAYKQPTTSAEKDMCDVWAGVLKAPPSEIGLDDNFFDLGGDSVKALKVCSLARPRGMLITLLDIFQHPTLCDLASRAAKSGNDTPRDRYKPGCLLGVQDPASFVSTIPGVPFGLADVVDVLPTTEFQRALLEDQNATYLTVRLPADIDLSRLARACRGMVALHPSLRTVFLPCHDEYVQIILSQNEFPITYIDDMSDASDEAAIQSLSQKDYGQPVPSGTSHVRVYVLSRSPSQCWLIFRASHAQLDFQSAKLFMNDMAMIYAGQQPQLQAPSFAQWLQYRRDHVSSDATQFWKDYLDGAPLTLLVDSTIPRALPGPVATQATRVFKKIPFPTTYDGITVATLTRAAWAYVLAQRTGTTDLVFGHVVSGRDLPLPHVEEVQGPCVTVCPLRVTIQRSWTVKDLLHHVHQQYIRIMPFTSVDLQQIRQLQPEWPAKTRLCSVCTHQNEGIAATVPLDGVDCPMEVFQHNTIAPFHVVTGPYGDDELFVSLAALPQQFSATALNEMTDMLSETICRFAGDYGGALV</sequence>
<dbReference type="CDD" id="cd05918">
    <property type="entry name" value="A_NRPS_SidN3_like"/>
    <property type="match status" value="4"/>
</dbReference>
<dbReference type="FunFam" id="3.30.300.30:FF:000015">
    <property type="entry name" value="Nonribosomal peptide synthase SidD"/>
    <property type="match status" value="4"/>
</dbReference>
<feature type="region of interest" description="Disordered" evidence="5">
    <location>
        <begin position="1"/>
        <end position="23"/>
    </location>
</feature>
<reference evidence="7" key="1">
    <citation type="journal article" date="2019" name="Beilstein J. Org. Chem.">
        <title>Nanangenines: drimane sesquiterpenoids as the dominant metabolite cohort of a novel Australian fungus, Aspergillus nanangensis.</title>
        <authorList>
            <person name="Lacey H.J."/>
            <person name="Gilchrist C.L.M."/>
            <person name="Crombie A."/>
            <person name="Kalaitzis J.A."/>
            <person name="Vuong D."/>
            <person name="Rutledge P.J."/>
            <person name="Turner P."/>
            <person name="Pitt J.I."/>
            <person name="Lacey E."/>
            <person name="Chooi Y.H."/>
            <person name="Piggott A.M."/>
        </authorList>
    </citation>
    <scope>NUCLEOTIDE SEQUENCE</scope>
    <source>
        <strain evidence="7">MST-FP2251</strain>
    </source>
</reference>
<dbReference type="GO" id="GO:0031177">
    <property type="term" value="F:phosphopantetheine binding"/>
    <property type="evidence" value="ECO:0007669"/>
    <property type="project" value="InterPro"/>
</dbReference>
<reference evidence="7" key="2">
    <citation type="submission" date="2020-02" db="EMBL/GenBank/DDBJ databases">
        <authorList>
            <person name="Gilchrist C.L.M."/>
            <person name="Chooi Y.-H."/>
        </authorList>
    </citation>
    <scope>NUCLEOTIDE SEQUENCE</scope>
    <source>
        <strain evidence="7">MST-FP2251</strain>
    </source>
</reference>
<dbReference type="GO" id="GO:0043041">
    <property type="term" value="P:amino acid activation for nonribosomal peptide biosynthetic process"/>
    <property type="evidence" value="ECO:0007669"/>
    <property type="project" value="TreeGrafter"/>
</dbReference>
<dbReference type="SMART" id="SM00823">
    <property type="entry name" value="PKS_PP"/>
    <property type="match status" value="4"/>
</dbReference>
<dbReference type="Gene3D" id="3.30.559.30">
    <property type="entry name" value="Nonribosomal peptide synthetase, condensation domain"/>
    <property type="match status" value="6"/>
</dbReference>
<feature type="domain" description="Carrier" evidence="6">
    <location>
        <begin position="3441"/>
        <end position="3517"/>
    </location>
</feature>
<dbReference type="SUPFAM" id="SSF56801">
    <property type="entry name" value="Acetyl-CoA synthetase-like"/>
    <property type="match status" value="4"/>
</dbReference>
<keyword evidence="1" id="KW-0596">Phosphopantetheine</keyword>
<evidence type="ECO:0000256" key="5">
    <source>
        <dbReference type="SAM" id="MobiDB-lite"/>
    </source>
</evidence>
<dbReference type="GO" id="GO:1904091">
    <property type="term" value="F:non-ribosomal peptide synthetase activity"/>
    <property type="evidence" value="ECO:0007669"/>
    <property type="project" value="UniProtKB-ARBA"/>
</dbReference>
<dbReference type="EMBL" id="VCAU01000127">
    <property type="protein sequence ID" value="KAF9884295.1"/>
    <property type="molecule type" value="Genomic_DNA"/>
</dbReference>
<keyword evidence="3" id="KW-0436">Ligase</keyword>
<dbReference type="InterPro" id="IPR045851">
    <property type="entry name" value="AMP-bd_C_sf"/>
</dbReference>
<organism evidence="7 8">
    <name type="scientific">Aspergillus nanangensis</name>
    <dbReference type="NCBI Taxonomy" id="2582783"/>
    <lineage>
        <taxon>Eukaryota</taxon>
        <taxon>Fungi</taxon>
        <taxon>Dikarya</taxon>
        <taxon>Ascomycota</taxon>
        <taxon>Pezizomycotina</taxon>
        <taxon>Eurotiomycetes</taxon>
        <taxon>Eurotiomycetidae</taxon>
        <taxon>Eurotiales</taxon>
        <taxon>Aspergillaceae</taxon>
        <taxon>Aspergillus</taxon>
        <taxon>Aspergillus subgen. Circumdati</taxon>
    </lineage>
</organism>
<evidence type="ECO:0000313" key="7">
    <source>
        <dbReference type="EMBL" id="KAF9884295.1"/>
    </source>
</evidence>
<dbReference type="Pfam" id="PF00550">
    <property type="entry name" value="PP-binding"/>
    <property type="match status" value="4"/>
</dbReference>
<dbReference type="NCBIfam" id="TIGR01733">
    <property type="entry name" value="AA-adenyl-dom"/>
    <property type="match status" value="4"/>
</dbReference>
<keyword evidence="2" id="KW-0597">Phosphoprotein</keyword>
<dbReference type="Gene3D" id="3.30.559.10">
    <property type="entry name" value="Chloramphenicol acetyltransferase-like domain"/>
    <property type="match status" value="5"/>
</dbReference>
<dbReference type="InterPro" id="IPR006162">
    <property type="entry name" value="Ppantetheine_attach_site"/>
</dbReference>
<dbReference type="GO" id="GO:0016874">
    <property type="term" value="F:ligase activity"/>
    <property type="evidence" value="ECO:0007669"/>
    <property type="project" value="UniProtKB-KW"/>
</dbReference>
<proteinExistence type="inferred from homology"/>
<dbReference type="Pfam" id="PF00501">
    <property type="entry name" value="AMP-binding"/>
    <property type="match status" value="4"/>
</dbReference>
<dbReference type="CDD" id="cd19542">
    <property type="entry name" value="CT_NRPS-like"/>
    <property type="match status" value="2"/>
</dbReference>
<dbReference type="InterPro" id="IPR000873">
    <property type="entry name" value="AMP-dep_synth/lig_dom"/>
</dbReference>
<dbReference type="PANTHER" id="PTHR45527">
    <property type="entry name" value="NONRIBOSOMAL PEPTIDE SYNTHETASE"/>
    <property type="match status" value="1"/>
</dbReference>
<dbReference type="PROSITE" id="PS00012">
    <property type="entry name" value="PHOSPHOPANTETHEINE"/>
    <property type="match status" value="2"/>
</dbReference>
<evidence type="ECO:0000256" key="3">
    <source>
        <dbReference type="ARBA" id="ARBA00022598"/>
    </source>
</evidence>
<dbReference type="CDD" id="cd19545">
    <property type="entry name" value="FUM14_C_NRPS-like"/>
    <property type="match status" value="2"/>
</dbReference>
<comment type="caution">
    <text evidence="7">The sequence shown here is derived from an EMBL/GenBank/DDBJ whole genome shotgun (WGS) entry which is preliminary data.</text>
</comment>
<dbReference type="InterPro" id="IPR020845">
    <property type="entry name" value="AMP-binding_CS"/>
</dbReference>
<protein>
    <recommendedName>
        <fullName evidence="6">Carrier domain-containing protein</fullName>
    </recommendedName>
</protein>
<dbReference type="GO" id="GO:0005737">
    <property type="term" value="C:cytoplasm"/>
    <property type="evidence" value="ECO:0007669"/>
    <property type="project" value="TreeGrafter"/>
</dbReference>
<dbReference type="NCBIfam" id="NF003417">
    <property type="entry name" value="PRK04813.1"/>
    <property type="match status" value="4"/>
</dbReference>
<dbReference type="InterPro" id="IPR023213">
    <property type="entry name" value="CAT-like_dom_sf"/>
</dbReference>
<dbReference type="InterPro" id="IPR020806">
    <property type="entry name" value="PKS_PP-bd"/>
</dbReference>
<dbReference type="FunFam" id="1.10.1200.10:FF:000005">
    <property type="entry name" value="Nonribosomal peptide synthetase 1"/>
    <property type="match status" value="1"/>
</dbReference>
<dbReference type="FunFam" id="3.30.559.30:FF:000003">
    <property type="entry name" value="Nonribosomal peptide synthase SidD"/>
    <property type="match status" value="2"/>
</dbReference>
<feature type="domain" description="Carrier" evidence="6">
    <location>
        <begin position="4508"/>
        <end position="4584"/>
    </location>
</feature>
<evidence type="ECO:0000259" key="6">
    <source>
        <dbReference type="PROSITE" id="PS50075"/>
    </source>
</evidence>
<dbReference type="Pfam" id="PF00668">
    <property type="entry name" value="Condensation"/>
    <property type="match status" value="6"/>
</dbReference>
<evidence type="ECO:0000313" key="8">
    <source>
        <dbReference type="Proteomes" id="UP001194746"/>
    </source>
</evidence>
<dbReference type="PROSITE" id="PS00455">
    <property type="entry name" value="AMP_BINDING"/>
    <property type="match status" value="3"/>
</dbReference>
<dbReference type="SUPFAM" id="SSF47336">
    <property type="entry name" value="ACP-like"/>
    <property type="match status" value="4"/>
</dbReference>
<dbReference type="PROSITE" id="PS50075">
    <property type="entry name" value="CARRIER"/>
    <property type="match status" value="4"/>
</dbReference>
<dbReference type="FunFam" id="3.40.50.12780:FF:000014">
    <property type="entry name" value="Nonribosomal peptide synthetase 1"/>
    <property type="match status" value="1"/>
</dbReference>
<comment type="similarity">
    <text evidence="4">Belongs to the NRP synthetase family.</text>
</comment>
<dbReference type="PANTHER" id="PTHR45527:SF16">
    <property type="entry name" value="NONRIBOSOMAL PEPTIDE SYNTHASE ATNA-RELATED"/>
    <property type="match status" value="1"/>
</dbReference>
<dbReference type="InterPro" id="IPR009081">
    <property type="entry name" value="PP-bd_ACP"/>
</dbReference>
<evidence type="ECO:0000256" key="2">
    <source>
        <dbReference type="ARBA" id="ARBA00022553"/>
    </source>
</evidence>
<dbReference type="Gene3D" id="3.40.50.12780">
    <property type="entry name" value="N-terminal domain of ligase-like"/>
    <property type="match status" value="4"/>
</dbReference>
<dbReference type="InterPro" id="IPR001242">
    <property type="entry name" value="Condensation_dom"/>
</dbReference>
<dbReference type="SUPFAM" id="SSF52777">
    <property type="entry name" value="CoA-dependent acyltransferases"/>
    <property type="match status" value="11"/>
</dbReference>
<dbReference type="InterPro" id="IPR042099">
    <property type="entry name" value="ANL_N_sf"/>
</dbReference>
<feature type="domain" description="Carrier" evidence="6">
    <location>
        <begin position="848"/>
        <end position="924"/>
    </location>
</feature>
<name>A0AAD4CD49_ASPNN</name>
<feature type="domain" description="Carrier" evidence="6">
    <location>
        <begin position="1909"/>
        <end position="1985"/>
    </location>
</feature>
<dbReference type="GO" id="GO:0044550">
    <property type="term" value="P:secondary metabolite biosynthetic process"/>
    <property type="evidence" value="ECO:0007669"/>
    <property type="project" value="TreeGrafter"/>
</dbReference>
<gene>
    <name evidence="7" type="ORF">FE257_001925</name>
</gene>
<dbReference type="Gene3D" id="1.10.1200.10">
    <property type="entry name" value="ACP-like"/>
    <property type="match status" value="4"/>
</dbReference>
<keyword evidence="8" id="KW-1185">Reference proteome</keyword>
<evidence type="ECO:0000256" key="1">
    <source>
        <dbReference type="ARBA" id="ARBA00022450"/>
    </source>
</evidence>
<dbReference type="InterPro" id="IPR036736">
    <property type="entry name" value="ACP-like_sf"/>
</dbReference>
<evidence type="ECO:0000256" key="4">
    <source>
        <dbReference type="ARBA" id="ARBA00029454"/>
    </source>
</evidence>
<dbReference type="InterPro" id="IPR010071">
    <property type="entry name" value="AA_adenyl_dom"/>
</dbReference>
<accession>A0AAD4CD49</accession>
<dbReference type="Proteomes" id="UP001194746">
    <property type="component" value="Unassembled WGS sequence"/>
</dbReference>
<dbReference type="Gene3D" id="3.30.300.30">
    <property type="match status" value="4"/>
</dbReference>